<accession>A0ACB5RD96</accession>
<evidence type="ECO:0000313" key="1">
    <source>
        <dbReference type="EMBL" id="GKX67238.1"/>
    </source>
</evidence>
<comment type="caution">
    <text evidence="1">The sequence shown here is derived from an EMBL/GenBank/DDBJ whole genome shotgun (WGS) entry which is preliminary data.</text>
</comment>
<dbReference type="Proteomes" id="UP001058074">
    <property type="component" value="Unassembled WGS sequence"/>
</dbReference>
<reference evidence="1" key="1">
    <citation type="journal article" date="2025" name="Int. J. Syst. Evol. Microbiol.">
        <title>Inconstantimicrobium mannanitabidum sp. nov., a novel member of the family Clostridiaceae isolated from anoxic soil under the treatment of reductive soil disinfestation.</title>
        <authorList>
            <person name="Ueki A."/>
            <person name="Tonouchi A."/>
            <person name="Honma S."/>
            <person name="Kaku N."/>
            <person name="Ueki K."/>
        </authorList>
    </citation>
    <scope>NUCLEOTIDE SEQUENCE</scope>
    <source>
        <strain evidence="1">TW13</strain>
    </source>
</reference>
<protein>
    <submittedName>
        <fullName evidence="1">Alanine racemase 1</fullName>
    </submittedName>
</protein>
<organism evidence="1 2">
    <name type="scientific">Inconstantimicrobium mannanitabidum</name>
    <dbReference type="NCBI Taxonomy" id="1604901"/>
    <lineage>
        <taxon>Bacteria</taxon>
        <taxon>Bacillati</taxon>
        <taxon>Bacillota</taxon>
        <taxon>Clostridia</taxon>
        <taxon>Eubacteriales</taxon>
        <taxon>Clostridiaceae</taxon>
        <taxon>Inconstantimicrobium</taxon>
    </lineage>
</organism>
<proteinExistence type="predicted"/>
<sequence length="387" mass="43455">MNKNLDLLHPLWAEINLDNFAFNINEIKDRVAPSQVIGVVKANAYGHGAVEISKTLLENGVTKLAVANIVEAIELRESNIDCEILLLGISLDSTIDSLLKYNIEPTISSYDFAFKLNNRAKELNKICNIHIALDTGMGRIGFRKSEESVEEISSICSMSNLNICSTFSHFSTADYKDKTYSEYQLDIYNWFQDRLKELNCSLGEKNIANSAAIIDLPKTCFDNVRPGIIQYGYYPSEEVEKENLKLKPVLTWKTKIVHLKTLEENNFVGYGKNFQTKKQSIIATIPVGYGDGYPRALSNKGYVIIHGKLAPIVGNVCMDQCMVDVTDIDGVNLNDEVIILGRDKDVKFDADDFAKITNTINYEPLCLIGRRTARVYIKNNKISTIVK</sequence>
<gene>
    <name evidence="1" type="primary">alr1</name>
    <name evidence="1" type="ORF">rsdtw13_24960</name>
</gene>
<keyword evidence="2" id="KW-1185">Reference proteome</keyword>
<evidence type="ECO:0000313" key="2">
    <source>
        <dbReference type="Proteomes" id="UP001058074"/>
    </source>
</evidence>
<name>A0ACB5RD96_9CLOT</name>
<dbReference type="EMBL" id="BROD01000001">
    <property type="protein sequence ID" value="GKX67238.1"/>
    <property type="molecule type" value="Genomic_DNA"/>
</dbReference>